<proteinExistence type="predicted"/>
<accession>A0A0K1NL57</accession>
<evidence type="ECO:0000256" key="2">
    <source>
        <dbReference type="SAM" id="Phobius"/>
    </source>
</evidence>
<gene>
    <name evidence="3" type="ORF">ADJ77_07840</name>
</gene>
<dbReference type="KEGG" id="pfus:ADJ77_07840"/>
<dbReference type="RefSeq" id="WP_025077405.1">
    <property type="nucleotide sequence ID" value="NZ_BAKO01000001.1"/>
</dbReference>
<dbReference type="AlphaFoldDB" id="A0A0K1NL57"/>
<dbReference type="Proteomes" id="UP000060345">
    <property type="component" value="Chromosome 2"/>
</dbReference>
<evidence type="ECO:0000313" key="3">
    <source>
        <dbReference type="EMBL" id="AKU69780.1"/>
    </source>
</evidence>
<protein>
    <recommendedName>
        <fullName evidence="5">Viral beta C/D like family protein</fullName>
    </recommendedName>
</protein>
<keyword evidence="2" id="KW-0812">Transmembrane</keyword>
<feature type="transmembrane region" description="Helical" evidence="2">
    <location>
        <begin position="87"/>
        <end position="109"/>
    </location>
</feature>
<evidence type="ECO:0000313" key="4">
    <source>
        <dbReference type="Proteomes" id="UP000060345"/>
    </source>
</evidence>
<feature type="compositionally biased region" description="Basic and acidic residues" evidence="1">
    <location>
        <begin position="57"/>
        <end position="66"/>
    </location>
</feature>
<keyword evidence="2" id="KW-1133">Transmembrane helix</keyword>
<keyword evidence="2" id="KW-0472">Membrane</keyword>
<dbReference type="EMBL" id="CP012075">
    <property type="protein sequence ID" value="AKU69780.1"/>
    <property type="molecule type" value="Genomic_DNA"/>
</dbReference>
<evidence type="ECO:0008006" key="5">
    <source>
        <dbReference type="Google" id="ProtNLM"/>
    </source>
</evidence>
<reference evidence="3 4" key="1">
    <citation type="submission" date="2015-07" db="EMBL/GenBank/DDBJ databases">
        <authorList>
            <person name="Noorani M."/>
        </authorList>
    </citation>
    <scope>NUCLEOTIDE SEQUENCE [LARGE SCALE GENOMIC DNA]</scope>
    <source>
        <strain evidence="3 4">W1435</strain>
    </source>
</reference>
<feature type="region of interest" description="Disordered" evidence="1">
    <location>
        <begin position="55"/>
        <end position="82"/>
    </location>
</feature>
<name>A0A0K1NL57_9BACT</name>
<evidence type="ECO:0000256" key="1">
    <source>
        <dbReference type="SAM" id="MobiDB-lite"/>
    </source>
</evidence>
<organism evidence="3 4">
    <name type="scientific">Prevotella fusca JCM 17724</name>
    <dbReference type="NCBI Taxonomy" id="1236517"/>
    <lineage>
        <taxon>Bacteria</taxon>
        <taxon>Pseudomonadati</taxon>
        <taxon>Bacteroidota</taxon>
        <taxon>Bacteroidia</taxon>
        <taxon>Bacteroidales</taxon>
        <taxon>Prevotellaceae</taxon>
        <taxon>Prevotella</taxon>
    </lineage>
</organism>
<sequence>MQFNVVCKHCHRPFVIESGPGSTLRCNCPYCGEGMVVATPHMEVTAGSIAETAATVSHEEVEKDNTNEQTNPVKTKKPSKGGLGKKVTIVFVVLLAVVILLSSLLYIIFSAMSN</sequence>
<dbReference type="STRING" id="1236517.ADJ77_07840"/>